<dbReference type="Gene3D" id="3.10.10.10">
    <property type="entry name" value="HIV Type 1 Reverse Transcriptase, subunit A, domain 1"/>
    <property type="match status" value="1"/>
</dbReference>
<sequence>MAMKADSNTPSPQRESLTTVVKKNGSIRLVINLEELNMVTIQDSSLPLNVNKFAEDFLEYAAYGLFDMFSGFDAQWVHEKPRPLQAFHSPAEA</sequence>
<dbReference type="Proteomes" id="UP000054988">
    <property type="component" value="Unassembled WGS sequence"/>
</dbReference>
<gene>
    <name evidence="1" type="ORF">WG66_5522</name>
</gene>
<evidence type="ECO:0000313" key="1">
    <source>
        <dbReference type="EMBL" id="KTB41902.1"/>
    </source>
</evidence>
<proteinExistence type="predicted"/>
<name>A0A0W0G051_MONRR</name>
<dbReference type="SUPFAM" id="SSF56672">
    <property type="entry name" value="DNA/RNA polymerases"/>
    <property type="match status" value="1"/>
</dbReference>
<dbReference type="InterPro" id="IPR043128">
    <property type="entry name" value="Rev_trsase/Diguanyl_cyclase"/>
</dbReference>
<organism evidence="1 2">
    <name type="scientific">Moniliophthora roreri</name>
    <name type="common">Frosty pod rot fungus</name>
    <name type="synonym">Monilia roreri</name>
    <dbReference type="NCBI Taxonomy" id="221103"/>
    <lineage>
        <taxon>Eukaryota</taxon>
        <taxon>Fungi</taxon>
        <taxon>Dikarya</taxon>
        <taxon>Basidiomycota</taxon>
        <taxon>Agaricomycotina</taxon>
        <taxon>Agaricomycetes</taxon>
        <taxon>Agaricomycetidae</taxon>
        <taxon>Agaricales</taxon>
        <taxon>Marasmiineae</taxon>
        <taxon>Marasmiaceae</taxon>
        <taxon>Moniliophthora</taxon>
    </lineage>
</organism>
<dbReference type="InterPro" id="IPR043502">
    <property type="entry name" value="DNA/RNA_pol_sf"/>
</dbReference>
<dbReference type="AlphaFoldDB" id="A0A0W0G051"/>
<dbReference type="Gene3D" id="3.30.70.270">
    <property type="match status" value="1"/>
</dbReference>
<accession>A0A0W0G051</accession>
<protein>
    <submittedName>
        <fullName evidence="1">Putative polyprotein</fullName>
    </submittedName>
</protein>
<reference evidence="1 2" key="1">
    <citation type="submission" date="2015-12" db="EMBL/GenBank/DDBJ databases">
        <title>Draft genome sequence of Moniliophthora roreri, the causal agent of frosty pod rot of cacao.</title>
        <authorList>
            <person name="Aime M.C."/>
            <person name="Diaz-Valderrama J.R."/>
            <person name="Kijpornyongpan T."/>
            <person name="Phillips-Mora W."/>
        </authorList>
    </citation>
    <scope>NUCLEOTIDE SEQUENCE [LARGE SCALE GENOMIC DNA]</scope>
    <source>
        <strain evidence="1 2">MCA 2952</strain>
    </source>
</reference>
<dbReference type="EMBL" id="LATX01001417">
    <property type="protein sequence ID" value="KTB41902.1"/>
    <property type="molecule type" value="Genomic_DNA"/>
</dbReference>
<comment type="caution">
    <text evidence="1">The sequence shown here is derived from an EMBL/GenBank/DDBJ whole genome shotgun (WGS) entry which is preliminary data.</text>
</comment>
<evidence type="ECO:0000313" key="2">
    <source>
        <dbReference type="Proteomes" id="UP000054988"/>
    </source>
</evidence>